<evidence type="ECO:0000256" key="1">
    <source>
        <dbReference type="SAM" id="Coils"/>
    </source>
</evidence>
<evidence type="ECO:0000313" key="3">
    <source>
        <dbReference type="EMBL" id="MEA0971664.1"/>
    </source>
</evidence>
<gene>
    <name evidence="3" type="ORF">Megvenef_01648</name>
</gene>
<evidence type="ECO:0000256" key="2">
    <source>
        <dbReference type="SAM" id="Phobius"/>
    </source>
</evidence>
<dbReference type="EMBL" id="JARJFB010000207">
    <property type="protein sequence ID" value="MEA0971664.1"/>
    <property type="molecule type" value="Genomic_DNA"/>
</dbReference>
<protein>
    <submittedName>
        <fullName evidence="3">Uncharacterized protein</fullName>
    </submittedName>
</protein>
<accession>A0ABU5NET2</accession>
<dbReference type="Proteomes" id="UP001291687">
    <property type="component" value="Unassembled WGS sequence"/>
</dbReference>
<keyword evidence="2" id="KW-0472">Membrane</keyword>
<keyword evidence="2" id="KW-1133">Transmembrane helix</keyword>
<keyword evidence="2" id="KW-0812">Transmembrane</keyword>
<reference evidence="3 4" key="1">
    <citation type="submission" date="2023-03" db="EMBL/GenBank/DDBJ databases">
        <title>Host association and intracellularity evolved multiple times independently in the Rickettsiales.</title>
        <authorList>
            <person name="Castelli M."/>
            <person name="Nardi T."/>
            <person name="Gammuto L."/>
            <person name="Bellinzona G."/>
            <person name="Sabaneyeva E."/>
            <person name="Potekhin A."/>
            <person name="Serra V."/>
            <person name="Petroni G."/>
            <person name="Sassera D."/>
        </authorList>
    </citation>
    <scope>NUCLEOTIDE SEQUENCE [LARGE SCALE GENOMIC DNA]</scope>
    <source>
        <strain evidence="3 4">Sr 2-6</strain>
    </source>
</reference>
<proteinExistence type="predicted"/>
<comment type="caution">
    <text evidence="3">The sequence shown here is derived from an EMBL/GenBank/DDBJ whole genome shotgun (WGS) entry which is preliminary data.</text>
</comment>
<feature type="coiled-coil region" evidence="1">
    <location>
        <begin position="19"/>
        <end position="46"/>
    </location>
</feature>
<name>A0ABU5NET2_9RICK</name>
<feature type="transmembrane region" description="Helical" evidence="2">
    <location>
        <begin position="163"/>
        <end position="188"/>
    </location>
</feature>
<organism evidence="3 4">
    <name type="scientific">Candidatus Megaera venefica</name>
    <dbReference type="NCBI Taxonomy" id="2055910"/>
    <lineage>
        <taxon>Bacteria</taxon>
        <taxon>Pseudomonadati</taxon>
        <taxon>Pseudomonadota</taxon>
        <taxon>Alphaproteobacteria</taxon>
        <taxon>Rickettsiales</taxon>
        <taxon>Rickettsiaceae</taxon>
        <taxon>Candidatus Megaera</taxon>
    </lineage>
</organism>
<keyword evidence="4" id="KW-1185">Reference proteome</keyword>
<feature type="transmembrane region" description="Helical" evidence="2">
    <location>
        <begin position="77"/>
        <end position="97"/>
    </location>
</feature>
<keyword evidence="1" id="KW-0175">Coiled coil</keyword>
<evidence type="ECO:0000313" key="4">
    <source>
        <dbReference type="Proteomes" id="UP001291687"/>
    </source>
</evidence>
<feature type="transmembrane region" description="Helical" evidence="2">
    <location>
        <begin position="47"/>
        <end position="65"/>
    </location>
</feature>
<sequence>MMTKQMTYNDLENIKNSNLSLLQEAMRQAELRIQDENSRKERIDKRVYILLSISLSIIGLIFGLIKSNFLSDGYLALYGIEGCLMISLVFLFSSLKLQEYSPLGTMPKTWLLKEFVQDYNDHERNNTVHGHVLSCIVLNVQDSLSTSAASNEHRIALLNKAILMLKLSIVPICISSIYSALNTIVSWYI</sequence>